<evidence type="ECO:0000256" key="1">
    <source>
        <dbReference type="ARBA" id="ARBA00009437"/>
    </source>
</evidence>
<organism evidence="6 7">
    <name type="scientific">Paracoccus denitrificans</name>
    <dbReference type="NCBI Taxonomy" id="266"/>
    <lineage>
        <taxon>Bacteria</taxon>
        <taxon>Pseudomonadati</taxon>
        <taxon>Pseudomonadota</taxon>
        <taxon>Alphaproteobacteria</taxon>
        <taxon>Rhodobacterales</taxon>
        <taxon>Paracoccaceae</taxon>
        <taxon>Paracoccus</taxon>
    </lineage>
</organism>
<dbReference type="Gene3D" id="3.40.190.290">
    <property type="match status" value="1"/>
</dbReference>
<dbReference type="SUPFAM" id="SSF46785">
    <property type="entry name" value="Winged helix' DNA-binding domain"/>
    <property type="match status" value="1"/>
</dbReference>
<evidence type="ECO:0000256" key="2">
    <source>
        <dbReference type="ARBA" id="ARBA00023015"/>
    </source>
</evidence>
<dbReference type="Proteomes" id="UP000315344">
    <property type="component" value="Unassembled WGS sequence"/>
</dbReference>
<evidence type="ECO:0000259" key="5">
    <source>
        <dbReference type="PROSITE" id="PS50931"/>
    </source>
</evidence>
<dbReference type="PRINTS" id="PR00039">
    <property type="entry name" value="HTHLYSR"/>
</dbReference>
<dbReference type="PANTHER" id="PTHR30419:SF2">
    <property type="entry name" value="LYSR FAMILY TRANSCRIPTIONAL REGULATOR"/>
    <property type="match status" value="1"/>
</dbReference>
<dbReference type="PANTHER" id="PTHR30419">
    <property type="entry name" value="HTH-TYPE TRANSCRIPTIONAL REGULATOR YBHD"/>
    <property type="match status" value="1"/>
</dbReference>
<keyword evidence="2" id="KW-0805">Transcription regulation</keyword>
<evidence type="ECO:0000256" key="4">
    <source>
        <dbReference type="ARBA" id="ARBA00023163"/>
    </source>
</evidence>
<name>A0A533I9S7_PARDE</name>
<comment type="similarity">
    <text evidence="1">Belongs to the LysR transcriptional regulatory family.</text>
</comment>
<dbReference type="Pfam" id="PF03466">
    <property type="entry name" value="LysR_substrate"/>
    <property type="match status" value="1"/>
</dbReference>
<dbReference type="InterPro" id="IPR050950">
    <property type="entry name" value="HTH-type_LysR_regulators"/>
</dbReference>
<dbReference type="Gene3D" id="1.10.10.10">
    <property type="entry name" value="Winged helix-like DNA-binding domain superfamily/Winged helix DNA-binding domain"/>
    <property type="match status" value="1"/>
</dbReference>
<sequence>MKFMDYPGQRFPWQLDWNLLRTFLVIIEQRSITGAANALGVTQPSVSASLKRLEDVLQVRLIDRGSRHFRVTQAGLQLQEQAGRIFGAITELPNTLQARSETLSGTLTLAMASHVVSPHFDAVLAGFARRHPAVDFALPVMASDEVLAWVRQGRAVAGICLTAGSTAGLDCRPLYHEYFALFCGRGHPAYGRRTLSPEEWAGHTSVCFQTETRDGSLRRVREMRDRIGLSLHPRGMSSSLHEVRRMITAGLGIGALPVHVAAEDLRRGDLWQIDAPEPPARVAVHIVTRQGARHAAAAQAFLAALNAVRNDTPARELDYRPDTATG</sequence>
<evidence type="ECO:0000313" key="7">
    <source>
        <dbReference type="Proteomes" id="UP000315344"/>
    </source>
</evidence>
<dbReference type="InterPro" id="IPR036390">
    <property type="entry name" value="WH_DNA-bd_sf"/>
</dbReference>
<proteinExistence type="inferred from homology"/>
<comment type="caution">
    <text evidence="6">The sequence shown here is derived from an EMBL/GenBank/DDBJ whole genome shotgun (WGS) entry which is preliminary data.</text>
</comment>
<dbReference type="GO" id="GO:0005829">
    <property type="term" value="C:cytosol"/>
    <property type="evidence" value="ECO:0007669"/>
    <property type="project" value="TreeGrafter"/>
</dbReference>
<evidence type="ECO:0000256" key="3">
    <source>
        <dbReference type="ARBA" id="ARBA00023125"/>
    </source>
</evidence>
<dbReference type="SUPFAM" id="SSF53850">
    <property type="entry name" value="Periplasmic binding protein-like II"/>
    <property type="match status" value="1"/>
</dbReference>
<dbReference type="GO" id="GO:0003677">
    <property type="term" value="F:DNA binding"/>
    <property type="evidence" value="ECO:0007669"/>
    <property type="project" value="UniProtKB-KW"/>
</dbReference>
<dbReference type="InterPro" id="IPR036388">
    <property type="entry name" value="WH-like_DNA-bd_sf"/>
</dbReference>
<dbReference type="AlphaFoldDB" id="A0A533I9S7"/>
<dbReference type="EMBL" id="VAFL01000002">
    <property type="protein sequence ID" value="TKW68206.1"/>
    <property type="molecule type" value="Genomic_DNA"/>
</dbReference>
<feature type="domain" description="HTH lysR-type" evidence="5">
    <location>
        <begin position="15"/>
        <end position="72"/>
    </location>
</feature>
<accession>A0A533I9S7</accession>
<keyword evidence="4" id="KW-0804">Transcription</keyword>
<dbReference type="Pfam" id="PF00126">
    <property type="entry name" value="HTH_1"/>
    <property type="match status" value="1"/>
</dbReference>
<keyword evidence="3" id="KW-0238">DNA-binding</keyword>
<reference evidence="6 7" key="1">
    <citation type="journal article" date="2017" name="Nat. Commun.">
        <title>In situ click chemistry generation of cyclooxygenase-2 inhibitors.</title>
        <authorList>
            <person name="Bhardwaj A."/>
            <person name="Kaur J."/>
            <person name="Wuest M."/>
            <person name="Wuest F."/>
        </authorList>
    </citation>
    <scope>NUCLEOTIDE SEQUENCE [LARGE SCALE GENOMIC DNA]</scope>
    <source>
        <strain evidence="6">S2_012_000_R3_94</strain>
    </source>
</reference>
<evidence type="ECO:0000313" key="6">
    <source>
        <dbReference type="EMBL" id="TKW68206.1"/>
    </source>
</evidence>
<dbReference type="PROSITE" id="PS50931">
    <property type="entry name" value="HTH_LYSR"/>
    <property type="match status" value="1"/>
</dbReference>
<dbReference type="CDD" id="cd05466">
    <property type="entry name" value="PBP2_LTTR_substrate"/>
    <property type="match status" value="1"/>
</dbReference>
<dbReference type="InterPro" id="IPR005119">
    <property type="entry name" value="LysR_subst-bd"/>
</dbReference>
<protein>
    <submittedName>
        <fullName evidence="6">LysR family transcriptional regulator</fullName>
    </submittedName>
</protein>
<dbReference type="GO" id="GO:0003700">
    <property type="term" value="F:DNA-binding transcription factor activity"/>
    <property type="evidence" value="ECO:0007669"/>
    <property type="project" value="InterPro"/>
</dbReference>
<gene>
    <name evidence="6" type="ORF">DI616_03660</name>
</gene>
<dbReference type="InterPro" id="IPR000847">
    <property type="entry name" value="LysR_HTH_N"/>
</dbReference>